<dbReference type="Pfam" id="PF08443">
    <property type="entry name" value="RimK"/>
    <property type="match status" value="1"/>
</dbReference>
<gene>
    <name evidence="3" type="ORF">AWM76_05415</name>
</gene>
<protein>
    <submittedName>
        <fullName evidence="3">Alpha-L-glutamate ligase</fullName>
    </submittedName>
</protein>
<dbReference type="GO" id="GO:0018169">
    <property type="term" value="F:ribosomal S6-glutamic acid ligase activity"/>
    <property type="evidence" value="ECO:0007669"/>
    <property type="project" value="TreeGrafter"/>
</dbReference>
<sequence length="310" mass="34833">MTDKKVYIIHENDDWTKHLTKRLDQLSIPYDTWFLDTGIVDIQETPPVGVFYNRISASSHTRDHRYAPELTSQVLPWLESHQATVVNGSRAIELEVSKIKQYLALQKAGIQTPKTIAAVGKEEIIQAAKKLDTFPFIIKHNRAGKGLGVNLFDRIEELEDYVNSDFFEDSVDGISLLQAYVKPVNGRVYRSEFIGGKFHYVVSIDSSDGFELCPADNCQIPSEGQVQSTPDKFQIVEGVLSKEEIHKIESFLKAENIQVAAVEFIVTADGQKWAYDVNTNTNYNADAEEVAQKFGMLALAEYLGDLLAKI</sequence>
<dbReference type="AlphaFoldDB" id="A0AAU8U3J4"/>
<dbReference type="GO" id="GO:0005524">
    <property type="term" value="F:ATP binding"/>
    <property type="evidence" value="ECO:0007669"/>
    <property type="project" value="UniProtKB-UniRule"/>
</dbReference>
<dbReference type="Gene3D" id="3.40.50.20">
    <property type="match status" value="1"/>
</dbReference>
<feature type="domain" description="ATP-grasp" evidence="2">
    <location>
        <begin position="102"/>
        <end position="308"/>
    </location>
</feature>
<reference evidence="4" key="2">
    <citation type="submission" date="2016-01" db="EMBL/GenBank/DDBJ databases">
        <title>Six Aerococcus type strain genome sequencing and assembly using PacBio and Illumina Hiseq.</title>
        <authorList>
            <person name="Carkaci D."/>
            <person name="Dargis R."/>
            <person name="Nielsen X.C."/>
            <person name="Skovgaard O."/>
            <person name="Fuursted K."/>
            <person name="Christensen J.J."/>
        </authorList>
    </citation>
    <scope>NUCLEOTIDE SEQUENCE [LARGE SCALE GENOMIC DNA]</scope>
    <source>
        <strain evidence="4">CCUG4311</strain>
    </source>
</reference>
<keyword evidence="1" id="KW-0547">Nucleotide-binding</keyword>
<evidence type="ECO:0000313" key="3">
    <source>
        <dbReference type="EMBL" id="AMC01022.1"/>
    </source>
</evidence>
<dbReference type="SUPFAM" id="SSF56059">
    <property type="entry name" value="Glutathione synthetase ATP-binding domain-like"/>
    <property type="match status" value="1"/>
</dbReference>
<name>A0AAU8U3J4_9LACT</name>
<dbReference type="InterPro" id="IPR013815">
    <property type="entry name" value="ATP_grasp_subdomain_1"/>
</dbReference>
<dbReference type="KEGG" id="avs:AWM76_05415"/>
<evidence type="ECO:0000313" key="4">
    <source>
        <dbReference type="Proteomes" id="UP000066986"/>
    </source>
</evidence>
<evidence type="ECO:0000256" key="1">
    <source>
        <dbReference type="PROSITE-ProRule" id="PRU00409"/>
    </source>
</evidence>
<dbReference type="InterPro" id="IPR013651">
    <property type="entry name" value="ATP-grasp_RimK-type"/>
</dbReference>
<dbReference type="InterPro" id="IPR011761">
    <property type="entry name" value="ATP-grasp"/>
</dbReference>
<dbReference type="GO" id="GO:0009432">
    <property type="term" value="P:SOS response"/>
    <property type="evidence" value="ECO:0007669"/>
    <property type="project" value="TreeGrafter"/>
</dbReference>
<evidence type="ECO:0000259" key="2">
    <source>
        <dbReference type="PROSITE" id="PS50975"/>
    </source>
</evidence>
<reference evidence="3 4" key="1">
    <citation type="journal article" date="2016" name="Genome Announc.">
        <title>Complete Genome Sequences of Aerococcus christensenii CCUG 28831T, Aerococcus sanguinicola CCUG 43001T, Aerococcus urinae CCUG 36881T, Aerococcus urinaeequi CCUG 28094T, Aerococcus urinaehominis CCUG 42038 BT, and Aerococcus viridans CCUG 4311T.</title>
        <authorList>
            <person name="Carkaci D."/>
            <person name="Dargis R."/>
            <person name="Nielsen X.C."/>
            <person name="Skovgaard O."/>
            <person name="Fuursted K."/>
            <person name="Christensen J.J."/>
        </authorList>
    </citation>
    <scope>NUCLEOTIDE SEQUENCE [LARGE SCALE GENOMIC DNA]</scope>
    <source>
        <strain evidence="3 4">CCUG4311</strain>
    </source>
</reference>
<accession>A0AAU8U3J4</accession>
<organism evidence="3 4">
    <name type="scientific">Aerococcus viridans</name>
    <dbReference type="NCBI Taxonomy" id="1377"/>
    <lineage>
        <taxon>Bacteria</taxon>
        <taxon>Bacillati</taxon>
        <taxon>Bacillota</taxon>
        <taxon>Bacilli</taxon>
        <taxon>Lactobacillales</taxon>
        <taxon>Aerococcaceae</taxon>
        <taxon>Aerococcus</taxon>
    </lineage>
</organism>
<dbReference type="PANTHER" id="PTHR21621:SF0">
    <property type="entry name" value="BETA-CITRYLGLUTAMATE SYNTHASE B-RELATED"/>
    <property type="match status" value="1"/>
</dbReference>
<dbReference type="Gene3D" id="3.30.1490.20">
    <property type="entry name" value="ATP-grasp fold, A domain"/>
    <property type="match status" value="1"/>
</dbReference>
<keyword evidence="1" id="KW-0067">ATP-binding</keyword>
<keyword evidence="3" id="KW-0436">Ligase</keyword>
<dbReference type="GO" id="GO:0046872">
    <property type="term" value="F:metal ion binding"/>
    <property type="evidence" value="ECO:0007669"/>
    <property type="project" value="InterPro"/>
</dbReference>
<dbReference type="EMBL" id="CP014164">
    <property type="protein sequence ID" value="AMC01022.1"/>
    <property type="molecule type" value="Genomic_DNA"/>
</dbReference>
<dbReference type="PANTHER" id="PTHR21621">
    <property type="entry name" value="RIBOSOMAL PROTEIN S6 MODIFICATION PROTEIN"/>
    <property type="match status" value="1"/>
</dbReference>
<dbReference type="RefSeq" id="WP_003142648.1">
    <property type="nucleotide sequence ID" value="NZ_CP014164.1"/>
</dbReference>
<proteinExistence type="predicted"/>
<dbReference type="PROSITE" id="PS50975">
    <property type="entry name" value="ATP_GRASP"/>
    <property type="match status" value="1"/>
</dbReference>
<dbReference type="GeneID" id="32030353"/>
<dbReference type="Proteomes" id="UP000066986">
    <property type="component" value="Chromosome"/>
</dbReference>
<dbReference type="GO" id="GO:0005737">
    <property type="term" value="C:cytoplasm"/>
    <property type="evidence" value="ECO:0007669"/>
    <property type="project" value="TreeGrafter"/>
</dbReference>